<evidence type="ECO:0000313" key="6">
    <source>
        <dbReference type="Proteomes" id="UP000664658"/>
    </source>
</evidence>
<keyword evidence="2" id="KW-0238">DNA-binding</keyword>
<dbReference type="SUPFAM" id="SSF51206">
    <property type="entry name" value="cAMP-binding domain-like"/>
    <property type="match status" value="1"/>
</dbReference>
<dbReference type="EMBL" id="JAFNAA010000002">
    <property type="protein sequence ID" value="MBO1107079.1"/>
    <property type="molecule type" value="Genomic_DNA"/>
</dbReference>
<dbReference type="PROSITE" id="PS51063">
    <property type="entry name" value="HTH_CRP_2"/>
    <property type="match status" value="1"/>
</dbReference>
<evidence type="ECO:0000256" key="3">
    <source>
        <dbReference type="ARBA" id="ARBA00023163"/>
    </source>
</evidence>
<dbReference type="SMART" id="SM00419">
    <property type="entry name" value="HTH_CRP"/>
    <property type="match status" value="1"/>
</dbReference>
<comment type="caution">
    <text evidence="5">The sequence shown here is derived from an EMBL/GenBank/DDBJ whole genome shotgun (WGS) entry which is preliminary data.</text>
</comment>
<dbReference type="Pfam" id="PF13545">
    <property type="entry name" value="HTH_Crp_2"/>
    <property type="match status" value="1"/>
</dbReference>
<keyword evidence="3" id="KW-0804">Transcription</keyword>
<name>A0A8I2B0U5_PLESH</name>
<dbReference type="AlphaFoldDB" id="A0A8I2B0U5"/>
<evidence type="ECO:0000259" key="4">
    <source>
        <dbReference type="PROSITE" id="PS51063"/>
    </source>
</evidence>
<evidence type="ECO:0000256" key="1">
    <source>
        <dbReference type="ARBA" id="ARBA00023015"/>
    </source>
</evidence>
<evidence type="ECO:0000256" key="2">
    <source>
        <dbReference type="ARBA" id="ARBA00023125"/>
    </source>
</evidence>
<organism evidence="5 6">
    <name type="scientific">Plesiomonas shigelloides</name>
    <name type="common">Aeromonas shigelloides</name>
    <dbReference type="NCBI Taxonomy" id="703"/>
    <lineage>
        <taxon>Bacteria</taxon>
        <taxon>Pseudomonadati</taxon>
        <taxon>Pseudomonadota</taxon>
        <taxon>Gammaproteobacteria</taxon>
        <taxon>Enterobacterales</taxon>
        <taxon>Enterobacteriaceae</taxon>
        <taxon>Plesiomonas</taxon>
    </lineage>
</organism>
<evidence type="ECO:0000313" key="5">
    <source>
        <dbReference type="EMBL" id="MBO1107079.1"/>
    </source>
</evidence>
<dbReference type="Gene3D" id="2.60.120.10">
    <property type="entry name" value="Jelly Rolls"/>
    <property type="match status" value="1"/>
</dbReference>
<sequence length="235" mass="26394">MDNTNNSISIPLPDGIQWPCQLSAKTQSELLTIAKPFDYRQLSAPMPGVLYVESGCLVGYATNSNVDASLGLIFGRGTWFGIQSINNPEYASSEIYEPLLPTRLLLLPKQDVEAMLDTNPEIYKFLFYIAQQRGRVSLQMASNTLFCLTTRVAYILLELIDKHGIHDTPSQEINITQQNLSHIVGISRPRVNEVLKMLADAQEIFIQRGKIVITDYAKLKARLHPFSLMYHDPAP</sequence>
<dbReference type="Gene3D" id="1.10.10.10">
    <property type="entry name" value="Winged helix-like DNA-binding domain superfamily/Winged helix DNA-binding domain"/>
    <property type="match status" value="1"/>
</dbReference>
<dbReference type="Proteomes" id="UP000664658">
    <property type="component" value="Unassembled WGS sequence"/>
</dbReference>
<gene>
    <name evidence="5" type="ORF">J2R62_02385</name>
</gene>
<proteinExistence type="predicted"/>
<dbReference type="GO" id="GO:0003677">
    <property type="term" value="F:DNA binding"/>
    <property type="evidence" value="ECO:0007669"/>
    <property type="project" value="UniProtKB-KW"/>
</dbReference>
<dbReference type="InterPro" id="IPR014710">
    <property type="entry name" value="RmlC-like_jellyroll"/>
</dbReference>
<keyword evidence="1" id="KW-0805">Transcription regulation</keyword>
<reference evidence="5" key="1">
    <citation type="submission" date="2021-03" db="EMBL/GenBank/DDBJ databases">
        <title>Plesiomonas shigelloides zfcc0051, isolated from zebrafish feces.</title>
        <authorList>
            <person name="Vanderhoek Z."/>
            <person name="Gaulke C."/>
        </authorList>
    </citation>
    <scope>NUCLEOTIDE SEQUENCE</scope>
    <source>
        <strain evidence="5">Zfcc0051</strain>
    </source>
</reference>
<feature type="domain" description="HTH crp-type" evidence="4">
    <location>
        <begin position="146"/>
        <end position="217"/>
    </location>
</feature>
<dbReference type="RefSeq" id="WP_207541562.1">
    <property type="nucleotide sequence ID" value="NZ_JAFNAA010000002.1"/>
</dbReference>
<dbReference type="GO" id="GO:0006355">
    <property type="term" value="P:regulation of DNA-templated transcription"/>
    <property type="evidence" value="ECO:0007669"/>
    <property type="project" value="InterPro"/>
</dbReference>
<dbReference type="InterPro" id="IPR018490">
    <property type="entry name" value="cNMP-bd_dom_sf"/>
</dbReference>
<dbReference type="InterPro" id="IPR036390">
    <property type="entry name" value="WH_DNA-bd_sf"/>
</dbReference>
<protein>
    <submittedName>
        <fullName evidence="5">Crp/Fnr family transcriptional regulator</fullName>
    </submittedName>
</protein>
<dbReference type="InterPro" id="IPR036388">
    <property type="entry name" value="WH-like_DNA-bd_sf"/>
</dbReference>
<accession>A0A8I2B0U5</accession>
<dbReference type="InterPro" id="IPR012318">
    <property type="entry name" value="HTH_CRP"/>
</dbReference>
<dbReference type="SUPFAM" id="SSF46785">
    <property type="entry name" value="Winged helix' DNA-binding domain"/>
    <property type="match status" value="1"/>
</dbReference>